<comment type="caution">
    <text evidence="2">The sequence shown here is derived from an EMBL/GenBank/DDBJ whole genome shotgun (WGS) entry which is preliminary data.</text>
</comment>
<keyword evidence="1" id="KW-0812">Transmembrane</keyword>
<dbReference type="RefSeq" id="WP_124220532.1">
    <property type="nucleotide sequence ID" value="NZ_RKRF01000008.1"/>
</dbReference>
<organism evidence="2 3">
    <name type="scientific">Aquisalibacillus elongatus</name>
    <dbReference type="NCBI Taxonomy" id="485577"/>
    <lineage>
        <taxon>Bacteria</taxon>
        <taxon>Bacillati</taxon>
        <taxon>Bacillota</taxon>
        <taxon>Bacilli</taxon>
        <taxon>Bacillales</taxon>
        <taxon>Bacillaceae</taxon>
        <taxon>Aquisalibacillus</taxon>
    </lineage>
</organism>
<evidence type="ECO:0000256" key="1">
    <source>
        <dbReference type="SAM" id="Phobius"/>
    </source>
</evidence>
<keyword evidence="3" id="KW-1185">Reference proteome</keyword>
<dbReference type="OrthoDB" id="1778118at2"/>
<proteinExistence type="predicted"/>
<keyword evidence="1" id="KW-0472">Membrane</keyword>
<reference evidence="2 3" key="1">
    <citation type="submission" date="2018-11" db="EMBL/GenBank/DDBJ databases">
        <title>Genomic Encyclopedia of Type Strains, Phase IV (KMG-IV): sequencing the most valuable type-strain genomes for metagenomic binning, comparative biology and taxonomic classification.</title>
        <authorList>
            <person name="Goeker M."/>
        </authorList>
    </citation>
    <scope>NUCLEOTIDE SEQUENCE [LARGE SCALE GENOMIC DNA]</scope>
    <source>
        <strain evidence="2 3">DSM 18090</strain>
    </source>
</reference>
<protein>
    <submittedName>
        <fullName evidence="2">Putative zincin peptidase</fullName>
    </submittedName>
</protein>
<dbReference type="Proteomes" id="UP000276443">
    <property type="component" value="Unassembled WGS sequence"/>
</dbReference>
<keyword evidence="1" id="KW-1133">Transmembrane helix</keyword>
<feature type="transmembrane region" description="Helical" evidence="1">
    <location>
        <begin position="35"/>
        <end position="57"/>
    </location>
</feature>
<dbReference type="AlphaFoldDB" id="A0A3N5B998"/>
<gene>
    <name evidence="2" type="ORF">EDC24_1122</name>
</gene>
<name>A0A3N5B998_9BACI</name>
<feature type="transmembrane region" description="Helical" evidence="1">
    <location>
        <begin position="130"/>
        <end position="152"/>
    </location>
</feature>
<dbReference type="EMBL" id="RKRF01000008">
    <property type="protein sequence ID" value="RPF53937.1"/>
    <property type="molecule type" value="Genomic_DNA"/>
</dbReference>
<evidence type="ECO:0000313" key="2">
    <source>
        <dbReference type="EMBL" id="RPF53937.1"/>
    </source>
</evidence>
<sequence length="202" mass="23037">MKIRFSIPKADHEYEQELKQNNWTPLKEPQSIGKATLISIPFMIVNLVICLAVIIMVDGLSWHEFGFTEEGFRFTLSLSHIVWFFAMIIIHELIHLVFVPNFLKSNKTYLGITLQAGFILTEDMISKSRFLIVSFAPFILISIILPIILSWFGLLTPLLKVLIIINGVSSSVDFLNSFMIMRQVPKGGSIINNGFRTYWKAA</sequence>
<accession>A0A3N5B998</accession>
<feature type="transmembrane region" description="Helical" evidence="1">
    <location>
        <begin position="77"/>
        <end position="99"/>
    </location>
</feature>
<evidence type="ECO:0000313" key="3">
    <source>
        <dbReference type="Proteomes" id="UP000276443"/>
    </source>
</evidence>
<dbReference type="InterPro" id="IPR021683">
    <property type="entry name" value="DUF3267"/>
</dbReference>
<dbReference type="Pfam" id="PF11667">
    <property type="entry name" value="DUF3267"/>
    <property type="match status" value="1"/>
</dbReference>